<reference evidence="2 3" key="1">
    <citation type="submission" date="2017-05" db="EMBL/GenBank/DDBJ databases">
        <authorList>
            <person name="Song R."/>
            <person name="Chenine A.L."/>
            <person name="Ruprecht R.M."/>
        </authorList>
    </citation>
    <scope>NUCLEOTIDE SEQUENCE [LARGE SCALE GENOMIC DNA]</scope>
    <source>
        <strain evidence="2 3">CECT 8898</strain>
    </source>
</reference>
<evidence type="ECO:0000313" key="3">
    <source>
        <dbReference type="Proteomes" id="UP000207598"/>
    </source>
</evidence>
<evidence type="ECO:0000313" key="2">
    <source>
        <dbReference type="EMBL" id="SMX39529.1"/>
    </source>
</evidence>
<feature type="transmembrane region" description="Helical" evidence="1">
    <location>
        <begin position="32"/>
        <end position="59"/>
    </location>
</feature>
<dbReference type="EMBL" id="FXYF01000004">
    <property type="protein sequence ID" value="SMX39529.1"/>
    <property type="molecule type" value="Genomic_DNA"/>
</dbReference>
<keyword evidence="1" id="KW-1133">Transmembrane helix</keyword>
<evidence type="ECO:0000256" key="1">
    <source>
        <dbReference type="SAM" id="Phobius"/>
    </source>
</evidence>
<name>A0A238K9K2_9RHOB</name>
<organism evidence="2 3">
    <name type="scientific">Maliponia aquimaris</name>
    <dbReference type="NCBI Taxonomy" id="1673631"/>
    <lineage>
        <taxon>Bacteria</taxon>
        <taxon>Pseudomonadati</taxon>
        <taxon>Pseudomonadota</taxon>
        <taxon>Alphaproteobacteria</taxon>
        <taxon>Rhodobacterales</taxon>
        <taxon>Paracoccaceae</taxon>
        <taxon>Maliponia</taxon>
    </lineage>
</organism>
<dbReference type="AlphaFoldDB" id="A0A238K9K2"/>
<dbReference type="OrthoDB" id="7877317at2"/>
<dbReference type="Proteomes" id="UP000207598">
    <property type="component" value="Unassembled WGS sequence"/>
</dbReference>
<sequence>MVVEILLQILALCVLTVLVTRGVEALMPESVVGIALTGVVSALLVWLLASGGFALLYAIQDARILGLLDQGPAIGHFLRLGFSAGLIWAPILLLVVTTAPRRWKTATW</sequence>
<keyword evidence="1" id="KW-0472">Membrane</keyword>
<keyword evidence="3" id="KW-1185">Reference proteome</keyword>
<gene>
    <name evidence="2" type="ORF">MAA8898_02048</name>
</gene>
<keyword evidence="1" id="KW-0812">Transmembrane</keyword>
<protein>
    <submittedName>
        <fullName evidence="2">Uncharacterized protein</fullName>
    </submittedName>
</protein>
<proteinExistence type="predicted"/>
<feature type="transmembrane region" description="Helical" evidence="1">
    <location>
        <begin position="80"/>
        <end position="99"/>
    </location>
</feature>
<accession>A0A238K9K2</accession>
<dbReference type="RefSeq" id="WP_094020855.1">
    <property type="nucleotide sequence ID" value="NZ_FXYF01000004.1"/>
</dbReference>